<comment type="caution">
    <text evidence="1">The sequence shown here is derived from an EMBL/GenBank/DDBJ whole genome shotgun (WGS) entry which is preliminary data.</text>
</comment>
<dbReference type="RefSeq" id="WP_114834656.1">
    <property type="nucleotide sequence ID" value="NZ_LR699115.1"/>
</dbReference>
<sequence>MVIYEVNLNVSHEIYDDYYKWLLEHIKAMLKLDGFKKAEIGLIKGEEDDGKKHIRVNYLVDSYNHLKQYLTHDAPAMRVEGLQKFGDKFSASRRIIVSPIVLESAVS</sequence>
<dbReference type="AlphaFoldDB" id="A0A370GH75"/>
<reference evidence="1 2" key="1">
    <citation type="submission" date="2018-07" db="EMBL/GenBank/DDBJ databases">
        <title>Genomic Encyclopedia of Type Strains, Phase IV (KMG-IV): sequencing the most valuable type-strain genomes for metagenomic binning, comparative biology and taxonomic classification.</title>
        <authorList>
            <person name="Goeker M."/>
        </authorList>
    </citation>
    <scope>NUCLEOTIDE SEQUENCE [LARGE SCALE GENOMIC DNA]</scope>
    <source>
        <strain evidence="1 2">DSM 16500</strain>
    </source>
</reference>
<dbReference type="EMBL" id="QQAX01000014">
    <property type="protein sequence ID" value="RDI42596.1"/>
    <property type="molecule type" value="Genomic_DNA"/>
</dbReference>
<dbReference type="OrthoDB" id="34442at2"/>
<organism evidence="1 2">
    <name type="scientific">Aquicella lusitana</name>
    <dbReference type="NCBI Taxonomy" id="254246"/>
    <lineage>
        <taxon>Bacteria</taxon>
        <taxon>Pseudomonadati</taxon>
        <taxon>Pseudomonadota</taxon>
        <taxon>Gammaproteobacteria</taxon>
        <taxon>Legionellales</taxon>
        <taxon>Coxiellaceae</taxon>
        <taxon>Aquicella</taxon>
    </lineage>
</organism>
<evidence type="ECO:0000313" key="2">
    <source>
        <dbReference type="Proteomes" id="UP000254720"/>
    </source>
</evidence>
<name>A0A370GH75_9COXI</name>
<proteinExistence type="predicted"/>
<dbReference type="InterPro" id="IPR025563">
    <property type="entry name" value="DUF4286"/>
</dbReference>
<dbReference type="Pfam" id="PF14114">
    <property type="entry name" value="DUF4286"/>
    <property type="match status" value="1"/>
</dbReference>
<gene>
    <name evidence="1" type="ORF">C8D86_11467</name>
</gene>
<evidence type="ECO:0000313" key="1">
    <source>
        <dbReference type="EMBL" id="RDI42596.1"/>
    </source>
</evidence>
<protein>
    <submittedName>
        <fullName evidence="1">Uncharacterized protein DUF4286</fullName>
    </submittedName>
</protein>
<keyword evidence="2" id="KW-1185">Reference proteome</keyword>
<accession>A0A370GH75</accession>
<dbReference type="Proteomes" id="UP000254720">
    <property type="component" value="Unassembled WGS sequence"/>
</dbReference>